<reference evidence="2 3" key="1">
    <citation type="journal article" date="2016" name="Front. Microbiol.">
        <title>Genomic Resource of Rice Seed Associated Bacteria.</title>
        <authorList>
            <person name="Midha S."/>
            <person name="Bansal K."/>
            <person name="Sharma S."/>
            <person name="Kumar N."/>
            <person name="Patil P.P."/>
            <person name="Chaudhry V."/>
            <person name="Patil P.B."/>
        </authorList>
    </citation>
    <scope>NUCLEOTIDE SEQUENCE [LARGE SCALE GENOMIC DNA]</scope>
    <source>
        <strain evidence="2 3">NS263</strain>
    </source>
</reference>
<evidence type="ECO:0000313" key="2">
    <source>
        <dbReference type="EMBL" id="KTR38462.1"/>
    </source>
</evidence>
<feature type="compositionally biased region" description="Low complexity" evidence="1">
    <location>
        <begin position="65"/>
        <end position="96"/>
    </location>
</feature>
<organism evidence="2 3">
    <name type="scientific">Curtobacterium oceanosedimentum</name>
    <dbReference type="NCBI Taxonomy" id="465820"/>
    <lineage>
        <taxon>Bacteria</taxon>
        <taxon>Bacillati</taxon>
        <taxon>Actinomycetota</taxon>
        <taxon>Actinomycetes</taxon>
        <taxon>Micrococcales</taxon>
        <taxon>Microbacteriaceae</taxon>
        <taxon>Curtobacterium</taxon>
    </lineage>
</organism>
<dbReference type="Proteomes" id="UP000078335">
    <property type="component" value="Unassembled WGS sequence"/>
</dbReference>
<sequence length="96" mass="10484">MTRRRPGGAWRRRNEPPGRRWGTAASRLRSHDLPLTSPPHGKSCDRNDRGRQVARPGPARRRADPVSAEPSAPAATPPDYADAARMRSSACCRSSG</sequence>
<keyword evidence="3" id="KW-1185">Reference proteome</keyword>
<dbReference type="EMBL" id="LDRB01000077">
    <property type="protein sequence ID" value="KTR38462.1"/>
    <property type="molecule type" value="Genomic_DNA"/>
</dbReference>
<gene>
    <name evidence="2" type="ORF">NS263_13325</name>
</gene>
<evidence type="ECO:0000313" key="3">
    <source>
        <dbReference type="Proteomes" id="UP000078335"/>
    </source>
</evidence>
<proteinExistence type="predicted"/>
<protein>
    <submittedName>
        <fullName evidence="2">Uncharacterized protein</fullName>
    </submittedName>
</protein>
<feature type="region of interest" description="Disordered" evidence="1">
    <location>
        <begin position="1"/>
        <end position="96"/>
    </location>
</feature>
<comment type="caution">
    <text evidence="2">The sequence shown here is derived from an EMBL/GenBank/DDBJ whole genome shotgun (WGS) entry which is preliminary data.</text>
</comment>
<feature type="compositionally biased region" description="Basic and acidic residues" evidence="1">
    <location>
        <begin position="42"/>
        <end position="51"/>
    </location>
</feature>
<name>A0ABR5S6J2_9MICO</name>
<accession>A0ABR5S6J2</accession>
<evidence type="ECO:0000256" key="1">
    <source>
        <dbReference type="SAM" id="MobiDB-lite"/>
    </source>
</evidence>